<gene>
    <name evidence="2" type="ORF">OM074_08870</name>
</gene>
<accession>A0AAE3MDS5</accession>
<evidence type="ECO:0000313" key="2">
    <source>
        <dbReference type="EMBL" id="MCW3805740.1"/>
    </source>
</evidence>
<dbReference type="GO" id="GO:0006260">
    <property type="term" value="P:DNA replication"/>
    <property type="evidence" value="ECO:0007669"/>
    <property type="project" value="InterPro"/>
</dbReference>
<dbReference type="InterPro" id="IPR027417">
    <property type="entry name" value="P-loop_NTPase"/>
</dbReference>
<name>A0AAE3MDS5_9BACT</name>
<evidence type="ECO:0000313" key="3">
    <source>
        <dbReference type="Proteomes" id="UP001207408"/>
    </source>
</evidence>
<dbReference type="AlphaFoldDB" id="A0AAE3MDS5"/>
<comment type="caution">
    <text evidence="2">The sequence shown here is derived from an EMBL/GenBank/DDBJ whole genome shotgun (WGS) entry which is preliminary data.</text>
</comment>
<feature type="domain" description="SF4 helicase" evidence="1">
    <location>
        <begin position="26"/>
        <end position="93"/>
    </location>
</feature>
<keyword evidence="3" id="KW-1185">Reference proteome</keyword>
<protein>
    <recommendedName>
        <fullName evidence="1">SF4 helicase domain-containing protein</fullName>
    </recommendedName>
</protein>
<dbReference type="GO" id="GO:0003678">
    <property type="term" value="F:DNA helicase activity"/>
    <property type="evidence" value="ECO:0007669"/>
    <property type="project" value="InterPro"/>
</dbReference>
<dbReference type="Pfam" id="PF03796">
    <property type="entry name" value="DnaB_C"/>
    <property type="match status" value="1"/>
</dbReference>
<dbReference type="GO" id="GO:0005524">
    <property type="term" value="F:ATP binding"/>
    <property type="evidence" value="ECO:0007669"/>
    <property type="project" value="InterPro"/>
</dbReference>
<dbReference type="Proteomes" id="UP001207408">
    <property type="component" value="Unassembled WGS sequence"/>
</dbReference>
<dbReference type="Gene3D" id="3.40.50.300">
    <property type="entry name" value="P-loop containing nucleotide triphosphate hydrolases"/>
    <property type="match status" value="1"/>
</dbReference>
<organism evidence="2 3">
    <name type="scientific">Plebeiibacterium marinum</name>
    <dbReference type="NCBI Taxonomy" id="2992111"/>
    <lineage>
        <taxon>Bacteria</taxon>
        <taxon>Pseudomonadati</taxon>
        <taxon>Bacteroidota</taxon>
        <taxon>Bacteroidia</taxon>
        <taxon>Marinilabiliales</taxon>
        <taxon>Marinilabiliaceae</taxon>
        <taxon>Plebeiibacterium</taxon>
    </lineage>
</organism>
<proteinExistence type="predicted"/>
<evidence type="ECO:0000259" key="1">
    <source>
        <dbReference type="Pfam" id="PF03796"/>
    </source>
</evidence>
<sequence length="116" mass="13603">MCQIKKKVVPITILVGVILSSCSEPFSDFNKLSINYILIDVQRINNQSKQSFVIIDYVQLIRDYKDKNIWKTLKEFAENENLIIFILSQLKIDFDPQNVLKDLHMLNVELQYVSHT</sequence>
<dbReference type="InterPro" id="IPR007694">
    <property type="entry name" value="DNA_helicase_DnaB-like_C"/>
</dbReference>
<dbReference type="EMBL" id="JAPDPI010000015">
    <property type="protein sequence ID" value="MCW3805740.1"/>
    <property type="molecule type" value="Genomic_DNA"/>
</dbReference>
<dbReference type="RefSeq" id="WP_301199106.1">
    <property type="nucleotide sequence ID" value="NZ_JAPDPI010000015.1"/>
</dbReference>
<reference evidence="2" key="1">
    <citation type="submission" date="2022-10" db="EMBL/GenBank/DDBJ databases">
        <authorList>
            <person name="Yu W.X."/>
        </authorList>
    </citation>
    <scope>NUCLEOTIDE SEQUENCE</scope>
    <source>
        <strain evidence="2">D04</strain>
    </source>
</reference>
<dbReference type="PROSITE" id="PS51257">
    <property type="entry name" value="PROKAR_LIPOPROTEIN"/>
    <property type="match status" value="1"/>
</dbReference>